<accession>A0A1X7STX7</accession>
<dbReference type="InterPro" id="IPR000477">
    <property type="entry name" value="RT_dom"/>
</dbReference>
<dbReference type="Gene3D" id="3.30.70.270">
    <property type="match status" value="1"/>
</dbReference>
<dbReference type="PANTHER" id="PTHR24559">
    <property type="entry name" value="TRANSPOSON TY3-I GAG-POL POLYPROTEIN"/>
    <property type="match status" value="1"/>
</dbReference>
<dbReference type="AlphaFoldDB" id="A0A1X7STX7"/>
<proteinExistence type="predicted"/>
<dbReference type="OMA" id="CHYPPIP"/>
<dbReference type="PANTHER" id="PTHR24559:SF444">
    <property type="entry name" value="REVERSE TRANSCRIPTASE DOMAIN-CONTAINING PROTEIN"/>
    <property type="match status" value="1"/>
</dbReference>
<dbReference type="InterPro" id="IPR043502">
    <property type="entry name" value="DNA/RNA_pol_sf"/>
</dbReference>
<dbReference type="Gene3D" id="3.10.10.10">
    <property type="entry name" value="HIV Type 1 Reverse Transcriptase, subunit A, domain 1"/>
    <property type="match status" value="1"/>
</dbReference>
<dbReference type="EnsemblMetazoa" id="Aqu2.1.05597_001">
    <property type="protein sequence ID" value="Aqu2.1.05597_001"/>
    <property type="gene ID" value="Aqu2.1.05597"/>
</dbReference>
<dbReference type="InterPro" id="IPR053134">
    <property type="entry name" value="RNA-dir_DNA_polymerase"/>
</dbReference>
<name>A0A1X7STX7_AMPQE</name>
<dbReference type="eggNOG" id="KOG0017">
    <property type="taxonomic scope" value="Eukaryota"/>
</dbReference>
<dbReference type="Pfam" id="PF00078">
    <property type="entry name" value="RVT_1"/>
    <property type="match status" value="1"/>
</dbReference>
<evidence type="ECO:0000259" key="1">
    <source>
        <dbReference type="Pfam" id="PF00078"/>
    </source>
</evidence>
<organism evidence="2">
    <name type="scientific">Amphimedon queenslandica</name>
    <name type="common">Sponge</name>
    <dbReference type="NCBI Taxonomy" id="400682"/>
    <lineage>
        <taxon>Eukaryota</taxon>
        <taxon>Metazoa</taxon>
        <taxon>Porifera</taxon>
        <taxon>Demospongiae</taxon>
        <taxon>Heteroscleromorpha</taxon>
        <taxon>Haplosclerida</taxon>
        <taxon>Niphatidae</taxon>
        <taxon>Amphimedon</taxon>
    </lineage>
</organism>
<dbReference type="SUPFAM" id="SSF56672">
    <property type="entry name" value="DNA/RNA polymerases"/>
    <property type="match status" value="1"/>
</dbReference>
<sequence length="81" mass="9442">MWRLPSTQPCHYPPIPHIQDFSSTLHGSTIFSKLDLKKAYHQIPVHPADIPKTAIRHHLVYLRMLFGLRNAAQTFQHFMNP</sequence>
<evidence type="ECO:0000313" key="2">
    <source>
        <dbReference type="EnsemblMetazoa" id="Aqu2.1.05597_001"/>
    </source>
</evidence>
<protein>
    <recommendedName>
        <fullName evidence="1">Reverse transcriptase domain-containing protein</fullName>
    </recommendedName>
</protein>
<feature type="domain" description="Reverse transcriptase" evidence="1">
    <location>
        <begin position="14"/>
        <end position="80"/>
    </location>
</feature>
<dbReference type="InParanoid" id="A0A1X7STX7"/>
<reference evidence="2" key="1">
    <citation type="submission" date="2017-05" db="UniProtKB">
        <authorList>
            <consortium name="EnsemblMetazoa"/>
        </authorList>
    </citation>
    <scope>IDENTIFICATION</scope>
</reference>
<dbReference type="InterPro" id="IPR043128">
    <property type="entry name" value="Rev_trsase/Diguanyl_cyclase"/>
</dbReference>